<evidence type="ECO:0000256" key="1">
    <source>
        <dbReference type="SAM" id="Phobius"/>
    </source>
</evidence>
<feature type="transmembrane region" description="Helical" evidence="1">
    <location>
        <begin position="67"/>
        <end position="93"/>
    </location>
</feature>
<organism evidence="2 3">
    <name type="scientific">Pseudoalteromonas tetraodonis</name>
    <dbReference type="NCBI Taxonomy" id="43659"/>
    <lineage>
        <taxon>Bacteria</taxon>
        <taxon>Pseudomonadati</taxon>
        <taxon>Pseudomonadota</taxon>
        <taxon>Gammaproteobacteria</taxon>
        <taxon>Alteromonadales</taxon>
        <taxon>Pseudoalteromonadaceae</taxon>
        <taxon>Pseudoalteromonas</taxon>
    </lineage>
</organism>
<name>A0ABD4EL93_9GAMM</name>
<reference evidence="2 3" key="1">
    <citation type="submission" date="2016-03" db="EMBL/GenBank/DDBJ databases">
        <authorList>
            <person name="Zhang H."/>
            <person name="Liu R."/>
            <person name="Wang M."/>
            <person name="Wang H."/>
            <person name="Wang L."/>
            <person name="Song L."/>
        </authorList>
    </citation>
    <scope>NUCLEOTIDE SEQUENCE [LARGE SCALE GENOMIC DNA]</scope>
    <source>
        <strain evidence="2 3">DSM 16099</strain>
    </source>
</reference>
<proteinExistence type="predicted"/>
<keyword evidence="1" id="KW-0812">Transmembrane</keyword>
<sequence>MQDLVYKYGQRVISFLIVITLLVNWEMFSIIGAAGLTLANNLLIVIWIILLFTSAIGLYLKTNWGFFFFYPGVLLTTIGFSIPLIPFVISVFAFELRPWIMIGINSMLLMFALWTHWLKHVINKPPKQVH</sequence>
<feature type="transmembrane region" description="Helical" evidence="1">
    <location>
        <begin position="12"/>
        <end position="36"/>
    </location>
</feature>
<keyword evidence="1" id="KW-0472">Membrane</keyword>
<evidence type="ECO:0000313" key="3">
    <source>
        <dbReference type="Proteomes" id="UP000075763"/>
    </source>
</evidence>
<dbReference type="Proteomes" id="UP000075763">
    <property type="component" value="Unassembled WGS sequence"/>
</dbReference>
<feature type="transmembrane region" description="Helical" evidence="1">
    <location>
        <begin position="99"/>
        <end position="118"/>
    </location>
</feature>
<evidence type="ECO:0000313" key="2">
    <source>
        <dbReference type="EMBL" id="KYL33599.1"/>
    </source>
</evidence>
<feature type="transmembrane region" description="Helical" evidence="1">
    <location>
        <begin position="42"/>
        <end position="60"/>
    </location>
</feature>
<comment type="caution">
    <text evidence="2">The sequence shown here is derived from an EMBL/GenBank/DDBJ whole genome shotgun (WGS) entry which is preliminary data.</text>
</comment>
<protein>
    <submittedName>
        <fullName evidence="2">Uncharacterized protein</fullName>
    </submittedName>
</protein>
<gene>
    <name evidence="2" type="ORF">A2I96_02765</name>
</gene>
<dbReference type="AlphaFoldDB" id="A0ABD4EL93"/>
<accession>A0ABD4EL93</accession>
<dbReference type="EMBL" id="LVCN01000034">
    <property type="protein sequence ID" value="KYL33599.1"/>
    <property type="molecule type" value="Genomic_DNA"/>
</dbReference>
<keyword evidence="1" id="KW-1133">Transmembrane helix</keyword>